<dbReference type="EMBL" id="KL367555">
    <property type="protein sequence ID" value="KFD64471.1"/>
    <property type="molecule type" value="Genomic_DNA"/>
</dbReference>
<name>A0A085N4S5_9BILA</name>
<sequence length="60" mass="6812">MDVMQWYCHQANLHRHRNAHLRSCGTIEPPGLLRRVNRSSHLRKGVVATKCRDLPVPAAG</sequence>
<organism evidence="1">
    <name type="scientific">Trichuris suis</name>
    <name type="common">pig whipworm</name>
    <dbReference type="NCBI Taxonomy" id="68888"/>
    <lineage>
        <taxon>Eukaryota</taxon>
        <taxon>Metazoa</taxon>
        <taxon>Ecdysozoa</taxon>
        <taxon>Nematoda</taxon>
        <taxon>Enoplea</taxon>
        <taxon>Dorylaimia</taxon>
        <taxon>Trichinellida</taxon>
        <taxon>Trichuridae</taxon>
        <taxon>Trichuris</taxon>
    </lineage>
</organism>
<accession>A0A085N4S5</accession>
<dbReference type="Proteomes" id="UP000030758">
    <property type="component" value="Unassembled WGS sequence"/>
</dbReference>
<evidence type="ECO:0000313" key="1">
    <source>
        <dbReference type="EMBL" id="KFD64471.1"/>
    </source>
</evidence>
<gene>
    <name evidence="1" type="ORF">M514_23318</name>
</gene>
<reference evidence="1" key="1">
    <citation type="journal article" date="2014" name="Nat. Genet.">
        <title>Genome and transcriptome of the porcine whipworm Trichuris suis.</title>
        <authorList>
            <person name="Jex A.R."/>
            <person name="Nejsum P."/>
            <person name="Schwarz E.M."/>
            <person name="Hu L."/>
            <person name="Young N.D."/>
            <person name="Hall R.S."/>
            <person name="Korhonen P.K."/>
            <person name="Liao S."/>
            <person name="Thamsborg S."/>
            <person name="Xia J."/>
            <person name="Xu P."/>
            <person name="Wang S."/>
            <person name="Scheerlinck J.P."/>
            <person name="Hofmann A."/>
            <person name="Sternberg P.W."/>
            <person name="Wang J."/>
            <person name="Gasser R.B."/>
        </authorList>
    </citation>
    <scope>NUCLEOTIDE SEQUENCE [LARGE SCALE GENOMIC DNA]</scope>
    <source>
        <strain evidence="1">DCEP-RM93F</strain>
    </source>
</reference>
<protein>
    <submittedName>
        <fullName evidence="1">Uncharacterized protein</fullName>
    </submittedName>
</protein>
<proteinExistence type="predicted"/>
<dbReference type="AlphaFoldDB" id="A0A085N4S5"/>